<evidence type="ECO:0000313" key="2">
    <source>
        <dbReference type="EMBL" id="SFU56652.1"/>
    </source>
</evidence>
<protein>
    <submittedName>
        <fullName evidence="2">Hemerythrin-like domain-containing protein</fullName>
    </submittedName>
</protein>
<dbReference type="GO" id="GO:0005886">
    <property type="term" value="C:plasma membrane"/>
    <property type="evidence" value="ECO:0007669"/>
    <property type="project" value="TreeGrafter"/>
</dbReference>
<gene>
    <name evidence="2" type="ORF">SAMN05216508_11313</name>
</gene>
<dbReference type="Proteomes" id="UP000198817">
    <property type="component" value="Unassembled WGS sequence"/>
</dbReference>
<proteinExistence type="predicted"/>
<sequence length="189" mass="22094">MYCIDIMKEEHRNISYMLSAIRKACVAILDGGEVNDREMRRMIDFTRSYADHYHHGKEEKFLFPEMERELGMIGESLIRHGMLVEHDLGRAHVADWEAALDLYRQDPKTEHKLDILTGAMGYADLLNRHVEKENNVVYTFAEDKLSEAARTGIDEKARNFEEDPASSEVREKYLAFLDEMMKKYSISRK</sequence>
<name>A0A1I7H7K2_9FIRM</name>
<feature type="domain" description="Hemerythrin-like" evidence="1">
    <location>
        <begin position="4"/>
        <end position="140"/>
    </location>
</feature>
<dbReference type="AlphaFoldDB" id="A0A1I7H7K2"/>
<dbReference type="EMBL" id="FPBT01000013">
    <property type="protein sequence ID" value="SFU56652.1"/>
    <property type="molecule type" value="Genomic_DNA"/>
</dbReference>
<evidence type="ECO:0000313" key="3">
    <source>
        <dbReference type="Proteomes" id="UP000198817"/>
    </source>
</evidence>
<accession>A0A1I7H7K2</accession>
<dbReference type="OrthoDB" id="9785474at2"/>
<dbReference type="InterPro" id="IPR012312">
    <property type="entry name" value="Hemerythrin-like"/>
</dbReference>
<dbReference type="PANTHER" id="PTHR39966">
    <property type="entry name" value="BLL2471 PROTEIN-RELATED"/>
    <property type="match status" value="1"/>
</dbReference>
<dbReference type="PANTHER" id="PTHR39966:SF1">
    <property type="entry name" value="HEMERYTHRIN-LIKE DOMAIN-CONTAINING PROTEIN"/>
    <property type="match status" value="1"/>
</dbReference>
<reference evidence="2 3" key="1">
    <citation type="submission" date="2016-10" db="EMBL/GenBank/DDBJ databases">
        <authorList>
            <person name="de Groot N.N."/>
        </authorList>
    </citation>
    <scope>NUCLEOTIDE SEQUENCE [LARGE SCALE GENOMIC DNA]</scope>
    <source>
        <strain evidence="2 3">KHGC13</strain>
    </source>
</reference>
<dbReference type="STRING" id="155865.SAMN05216515_11413"/>
<organism evidence="2 3">
    <name type="scientific">Eubacterium pyruvativorans</name>
    <dbReference type="NCBI Taxonomy" id="155865"/>
    <lineage>
        <taxon>Bacteria</taxon>
        <taxon>Bacillati</taxon>
        <taxon>Bacillota</taxon>
        <taxon>Clostridia</taxon>
        <taxon>Eubacteriales</taxon>
        <taxon>Eubacteriaceae</taxon>
        <taxon>Eubacterium</taxon>
    </lineage>
</organism>
<evidence type="ECO:0000259" key="1">
    <source>
        <dbReference type="Pfam" id="PF01814"/>
    </source>
</evidence>
<dbReference type="Pfam" id="PF01814">
    <property type="entry name" value="Hemerythrin"/>
    <property type="match status" value="1"/>
</dbReference>
<keyword evidence="3" id="KW-1185">Reference proteome</keyword>
<dbReference type="Gene3D" id="1.20.120.520">
    <property type="entry name" value="nmb1532 protein domain like"/>
    <property type="match status" value="1"/>
</dbReference>
<dbReference type="RefSeq" id="WP_090471281.1">
    <property type="nucleotide sequence ID" value="NZ_FOWF01000014.1"/>
</dbReference>